<reference evidence="1 2" key="1">
    <citation type="submission" date="2023-01" db="EMBL/GenBank/DDBJ databases">
        <authorList>
            <person name="Whitehead M."/>
        </authorList>
    </citation>
    <scope>NUCLEOTIDE SEQUENCE [LARGE SCALE GENOMIC DNA]</scope>
</reference>
<evidence type="ECO:0000313" key="2">
    <source>
        <dbReference type="Proteomes" id="UP001160148"/>
    </source>
</evidence>
<dbReference type="EMBL" id="CARXXK010000002">
    <property type="protein sequence ID" value="CAI6354712.1"/>
    <property type="molecule type" value="Genomic_DNA"/>
</dbReference>
<dbReference type="AlphaFoldDB" id="A0AAV0WFY8"/>
<name>A0AAV0WFY8_9HEMI</name>
<comment type="caution">
    <text evidence="1">The sequence shown here is derived from an EMBL/GenBank/DDBJ whole genome shotgun (WGS) entry which is preliminary data.</text>
</comment>
<organism evidence="1 2">
    <name type="scientific">Macrosiphum euphorbiae</name>
    <name type="common">potato aphid</name>
    <dbReference type="NCBI Taxonomy" id="13131"/>
    <lineage>
        <taxon>Eukaryota</taxon>
        <taxon>Metazoa</taxon>
        <taxon>Ecdysozoa</taxon>
        <taxon>Arthropoda</taxon>
        <taxon>Hexapoda</taxon>
        <taxon>Insecta</taxon>
        <taxon>Pterygota</taxon>
        <taxon>Neoptera</taxon>
        <taxon>Paraneoptera</taxon>
        <taxon>Hemiptera</taxon>
        <taxon>Sternorrhyncha</taxon>
        <taxon>Aphidomorpha</taxon>
        <taxon>Aphidoidea</taxon>
        <taxon>Aphididae</taxon>
        <taxon>Macrosiphini</taxon>
        <taxon>Macrosiphum</taxon>
    </lineage>
</organism>
<sequence>MADQKCINIFCGWPGLSHDARVLREPTTVLTNFNIRLLDVYHKSYCRFIITAVCVLHNICISHDDIEVEEYEQYILPAVSDTGNGIYKRDELCALNYEQ</sequence>
<dbReference type="Proteomes" id="UP001160148">
    <property type="component" value="Unassembled WGS sequence"/>
</dbReference>
<evidence type="ECO:0008006" key="3">
    <source>
        <dbReference type="Google" id="ProtNLM"/>
    </source>
</evidence>
<proteinExistence type="predicted"/>
<protein>
    <recommendedName>
        <fullName evidence="3">DDE Tnp4 domain-containing protein</fullName>
    </recommendedName>
</protein>
<gene>
    <name evidence="1" type="ORF">MEUPH1_LOCUS10671</name>
</gene>
<evidence type="ECO:0000313" key="1">
    <source>
        <dbReference type="EMBL" id="CAI6354712.1"/>
    </source>
</evidence>
<accession>A0AAV0WFY8</accession>
<keyword evidence="2" id="KW-1185">Reference proteome</keyword>